<keyword evidence="7 8" id="KW-0503">Monooxygenase</keyword>
<dbReference type="GO" id="GO:0050660">
    <property type="term" value="F:flavin adenine dinucleotide binding"/>
    <property type="evidence" value="ECO:0007669"/>
    <property type="project" value="InterPro"/>
</dbReference>
<dbReference type="RefSeq" id="WP_111984574.1">
    <property type="nucleotide sequence ID" value="NZ_NFZS01000005.1"/>
</dbReference>
<evidence type="ECO:0000256" key="7">
    <source>
        <dbReference type="ARBA" id="ARBA00023033"/>
    </source>
</evidence>
<name>A0A328NX06_9GAMM</name>
<comment type="similarity">
    <text evidence="2">Belongs to the FAD-binding monooxygenase family.</text>
</comment>
<keyword evidence="3" id="KW-0285">Flavoprotein</keyword>
<keyword evidence="9" id="KW-1185">Reference proteome</keyword>
<dbReference type="Pfam" id="PF00743">
    <property type="entry name" value="FMO-like"/>
    <property type="match status" value="1"/>
</dbReference>
<organism evidence="8 9">
    <name type="scientific">Dyella jiangningensis</name>
    <dbReference type="NCBI Taxonomy" id="1379159"/>
    <lineage>
        <taxon>Bacteria</taxon>
        <taxon>Pseudomonadati</taxon>
        <taxon>Pseudomonadota</taxon>
        <taxon>Gammaproteobacteria</taxon>
        <taxon>Lysobacterales</taxon>
        <taxon>Rhodanobacteraceae</taxon>
        <taxon>Dyella</taxon>
    </lineage>
</organism>
<dbReference type="Gene3D" id="3.50.50.60">
    <property type="entry name" value="FAD/NAD(P)-binding domain"/>
    <property type="match status" value="3"/>
</dbReference>
<dbReference type="InterPro" id="IPR036188">
    <property type="entry name" value="FAD/NAD-bd_sf"/>
</dbReference>
<evidence type="ECO:0000256" key="5">
    <source>
        <dbReference type="ARBA" id="ARBA00022857"/>
    </source>
</evidence>
<dbReference type="EMBL" id="NFZS01000005">
    <property type="protein sequence ID" value="RAO74818.1"/>
    <property type="molecule type" value="Genomic_DNA"/>
</dbReference>
<comment type="cofactor">
    <cofactor evidence="1">
        <name>FAD</name>
        <dbReference type="ChEBI" id="CHEBI:57692"/>
    </cofactor>
</comment>
<evidence type="ECO:0000313" key="9">
    <source>
        <dbReference type="Proteomes" id="UP000248926"/>
    </source>
</evidence>
<dbReference type="InterPro" id="IPR051820">
    <property type="entry name" value="FAD-binding_MO"/>
</dbReference>
<dbReference type="PANTHER" id="PTHR43872">
    <property type="entry name" value="MONOOXYGENASE, PUTATIVE (AFU_ORTHOLOGUE AFUA_8G02570)-RELATED"/>
    <property type="match status" value="1"/>
</dbReference>
<dbReference type="FunFam" id="3.50.50.60:FF:000228">
    <property type="entry name" value="FAD-containing monooxygenase EthA"/>
    <property type="match status" value="1"/>
</dbReference>
<comment type="caution">
    <text evidence="8">The sequence shown here is derived from an EMBL/GenBank/DDBJ whole genome shotgun (WGS) entry which is preliminary data.</text>
</comment>
<dbReference type="SUPFAM" id="SSF51905">
    <property type="entry name" value="FAD/NAD(P)-binding domain"/>
    <property type="match status" value="1"/>
</dbReference>
<evidence type="ECO:0000256" key="4">
    <source>
        <dbReference type="ARBA" id="ARBA00022827"/>
    </source>
</evidence>
<evidence type="ECO:0000256" key="2">
    <source>
        <dbReference type="ARBA" id="ARBA00010139"/>
    </source>
</evidence>
<keyword evidence="5" id="KW-0521">NADP</keyword>
<dbReference type="AlphaFoldDB" id="A0A328NX06"/>
<dbReference type="Proteomes" id="UP000248926">
    <property type="component" value="Unassembled WGS sequence"/>
</dbReference>
<dbReference type="GO" id="GO:0050661">
    <property type="term" value="F:NADP binding"/>
    <property type="evidence" value="ECO:0007669"/>
    <property type="project" value="InterPro"/>
</dbReference>
<dbReference type="OrthoDB" id="312624at2"/>
<keyword evidence="4" id="KW-0274">FAD</keyword>
<proteinExistence type="inferred from homology"/>
<dbReference type="InterPro" id="IPR020946">
    <property type="entry name" value="Flavin_mOase-like"/>
</dbReference>
<protein>
    <submittedName>
        <fullName evidence="8">FAD-containing monooxygenase EthA</fullName>
    </submittedName>
</protein>
<dbReference type="Pfam" id="PF13450">
    <property type="entry name" value="NAD_binding_8"/>
    <property type="match status" value="1"/>
</dbReference>
<reference evidence="8 9" key="1">
    <citation type="journal article" date="2018" name="Genet. Mol. Biol.">
        <title>The genome sequence of Dyella jiangningensis FCAV SCS01 from a lignocellulose-decomposing microbial consortium metagenome reveals potential for biotechnological applications.</title>
        <authorList>
            <person name="Desiderato J.G."/>
            <person name="Alvarenga D.O."/>
            <person name="Constancio M.T.L."/>
            <person name="Alves L.M.C."/>
            <person name="Varani A.M."/>
        </authorList>
    </citation>
    <scope>NUCLEOTIDE SEQUENCE [LARGE SCALE GENOMIC DNA]</scope>
    <source>
        <strain evidence="8 9">FCAV SCS01</strain>
    </source>
</reference>
<accession>A0A328NX06</accession>
<evidence type="ECO:0000256" key="1">
    <source>
        <dbReference type="ARBA" id="ARBA00001974"/>
    </source>
</evidence>
<evidence type="ECO:0000313" key="8">
    <source>
        <dbReference type="EMBL" id="RAO74818.1"/>
    </source>
</evidence>
<dbReference type="GO" id="GO:0004499">
    <property type="term" value="F:N,N-dimethylaniline monooxygenase activity"/>
    <property type="evidence" value="ECO:0007669"/>
    <property type="project" value="InterPro"/>
</dbReference>
<dbReference type="PANTHER" id="PTHR43872:SF1">
    <property type="entry name" value="MONOOXYGENASE, PUTATIVE (AFU_ORTHOLOGUE AFUA_8G02570)-RELATED"/>
    <property type="match status" value="1"/>
</dbReference>
<gene>
    <name evidence="8" type="ORF">CA260_18585</name>
</gene>
<keyword evidence="6" id="KW-0560">Oxidoreductase</keyword>
<evidence type="ECO:0000256" key="3">
    <source>
        <dbReference type="ARBA" id="ARBA00022630"/>
    </source>
</evidence>
<evidence type="ECO:0000256" key="6">
    <source>
        <dbReference type="ARBA" id="ARBA00023002"/>
    </source>
</evidence>
<sequence length="502" mass="56411">MNQDASSASDVLIIGAGLSGIGMACHLAMEHPRLRVALIERRTAMGGTWDLFRYPGVRSDSDMFTFGYAFRPWHALDVMADGASIRNYVMETAQQYGVDGNIHYGLKVVSSSWSSRERRWTVHALDESRNETRDFICRFLIVCTGYYNYDRGHLPSFPGEEQFRGLRMHPQQWPENLDYRGKRVVIIGSGATAVTLVPAMAVDAAHVTMLQRSPSYILSLPRFDKISEVLGRFLPKSLVFRMARRRNIFLTRLIYKAARRWPDKVRAFLIGGARKHLPADADMRHFTPDYQPWDQRLCVVPDADLFEAIKSGKASVVTDRIASFTEQGIRLQSGEDLRADIVVTATGLEMQTLGGMSLQVDGEPRVMGELVTYKGVLLQDTPNFGCIFGYTNAPWTLKADIAARYLCRLFDYMASHGVEVVTPRAPMGERQDETIMGSLTSGYVQRGAPVLPRQGREVPWRVLNNYERDCDLLLRQPVADVALELDRLAVAPEAPPFAVPSR</sequence>